<dbReference type="AlphaFoldDB" id="K6YYY5"/>
<proteinExistence type="predicted"/>
<protein>
    <submittedName>
        <fullName evidence="1">Uncharacterized protein</fullName>
    </submittedName>
</protein>
<reference evidence="2" key="1">
    <citation type="journal article" date="2014" name="Environ. Microbiol.">
        <title>Comparative genomics of the marine bacterial genus Glaciecola reveals the high degree of genomic diversity and genomic characteristic for cold adaptation.</title>
        <authorList>
            <person name="Qin Q.L."/>
            <person name="Xie B.B."/>
            <person name="Yu Y."/>
            <person name="Shu Y.L."/>
            <person name="Rong J.C."/>
            <person name="Zhang Y.J."/>
            <person name="Zhao D.L."/>
            <person name="Chen X.L."/>
            <person name="Zhang X.Y."/>
            <person name="Chen B."/>
            <person name="Zhou B.C."/>
            <person name="Zhang Y.Z."/>
        </authorList>
    </citation>
    <scope>NUCLEOTIDE SEQUENCE [LARGE SCALE GENOMIC DNA]</scope>
    <source>
        <strain evidence="2">ACAM 615</strain>
    </source>
</reference>
<organism evidence="1 2">
    <name type="scientific">Brumicola pallidula DSM 14239 = ACAM 615</name>
    <dbReference type="NCBI Taxonomy" id="1121922"/>
    <lineage>
        <taxon>Bacteria</taxon>
        <taxon>Pseudomonadati</taxon>
        <taxon>Pseudomonadota</taxon>
        <taxon>Gammaproteobacteria</taxon>
        <taxon>Alteromonadales</taxon>
        <taxon>Alteromonadaceae</taxon>
        <taxon>Brumicola</taxon>
    </lineage>
</organism>
<gene>
    <name evidence="1" type="ORF">GPAL_2325</name>
</gene>
<evidence type="ECO:0000313" key="1">
    <source>
        <dbReference type="EMBL" id="GAC29186.1"/>
    </source>
</evidence>
<evidence type="ECO:0000313" key="2">
    <source>
        <dbReference type="Proteomes" id="UP000006251"/>
    </source>
</evidence>
<keyword evidence="2" id="KW-1185">Reference proteome</keyword>
<sequence length="38" mass="4693">MKVVVTTYYKYFTNQDIKKCDLQKRWLQKGDRTSKFCK</sequence>
<comment type="caution">
    <text evidence="1">The sequence shown here is derived from an EMBL/GenBank/DDBJ whole genome shotgun (WGS) entry which is preliminary data.</text>
</comment>
<dbReference type="EMBL" id="BAEQ01000042">
    <property type="protein sequence ID" value="GAC29186.1"/>
    <property type="molecule type" value="Genomic_DNA"/>
</dbReference>
<accession>K6YYY5</accession>
<name>K6YYY5_9ALTE</name>
<dbReference type="Proteomes" id="UP000006251">
    <property type="component" value="Unassembled WGS sequence"/>
</dbReference>